<protein>
    <submittedName>
        <fullName evidence="1">Uncharacterized protein</fullName>
    </submittedName>
</protein>
<reference evidence="2" key="1">
    <citation type="journal article" date="2019" name="Int. J. Syst. Evol. Microbiol.">
        <title>The Global Catalogue of Microorganisms (GCM) 10K type strain sequencing project: providing services to taxonomists for standard genome sequencing and annotation.</title>
        <authorList>
            <consortium name="The Broad Institute Genomics Platform"/>
            <consortium name="The Broad Institute Genome Sequencing Center for Infectious Disease"/>
            <person name="Wu L."/>
            <person name="Ma J."/>
        </authorList>
    </citation>
    <scope>NUCLEOTIDE SEQUENCE [LARGE SCALE GENOMIC DNA]</scope>
    <source>
        <strain evidence="2">JCM 18956</strain>
    </source>
</reference>
<accession>A0ABP8W737</accession>
<comment type="caution">
    <text evidence="1">The sequence shown here is derived from an EMBL/GenBank/DDBJ whole genome shotgun (WGS) entry which is preliminary data.</text>
</comment>
<organism evidence="1 2">
    <name type="scientific">Frondihabitans cladoniiphilus</name>
    <dbReference type="NCBI Taxonomy" id="715785"/>
    <lineage>
        <taxon>Bacteria</taxon>
        <taxon>Bacillati</taxon>
        <taxon>Actinomycetota</taxon>
        <taxon>Actinomycetes</taxon>
        <taxon>Micrococcales</taxon>
        <taxon>Microbacteriaceae</taxon>
        <taxon>Frondihabitans</taxon>
    </lineage>
</organism>
<sequence length="161" mass="17727">MDADLAPRLGLLGAEGFREAGRVRDIERSTYDDDGQVTSWVTGLDTDMEGVGVYYRHPVWTWPNGVDAGYHRNNRKWRWSVGGAATEGARDGVVQPALNAAVEAAILSFPGVKHGNHEDREVWLISGRFDAEKMVRAVSAAEVLFVPAIKALYDDDGKALW</sequence>
<dbReference type="Proteomes" id="UP001501295">
    <property type="component" value="Unassembled WGS sequence"/>
</dbReference>
<gene>
    <name evidence="1" type="ORF">GCM10025780_29960</name>
</gene>
<proteinExistence type="predicted"/>
<evidence type="ECO:0000313" key="2">
    <source>
        <dbReference type="Proteomes" id="UP001501295"/>
    </source>
</evidence>
<name>A0ABP8W737_9MICO</name>
<evidence type="ECO:0000313" key="1">
    <source>
        <dbReference type="EMBL" id="GAA4682476.1"/>
    </source>
</evidence>
<dbReference type="EMBL" id="BAABLM010000007">
    <property type="protein sequence ID" value="GAA4682476.1"/>
    <property type="molecule type" value="Genomic_DNA"/>
</dbReference>
<keyword evidence="2" id="KW-1185">Reference proteome</keyword>